<dbReference type="PANTHER" id="PTHR35276">
    <property type="entry name" value="S-ADENOSYL-L-METHIONINE-DEPENDENT METHYLTRANSFERASES SUPERFAMILY PROTEIN"/>
    <property type="match status" value="1"/>
</dbReference>
<dbReference type="Gene3D" id="3.40.50.150">
    <property type="entry name" value="Vaccinia Virus protein VP39"/>
    <property type="match status" value="1"/>
</dbReference>
<accession>A0ABN6E0M2</accession>
<evidence type="ECO:0000313" key="1">
    <source>
        <dbReference type="EMBL" id="BCR05883.1"/>
    </source>
</evidence>
<dbReference type="Pfam" id="PF06962">
    <property type="entry name" value="rRNA_methylase"/>
    <property type="match status" value="1"/>
</dbReference>
<organism evidence="1 2">
    <name type="scientific">Desulfuromonas versatilis</name>
    <dbReference type="NCBI Taxonomy" id="2802975"/>
    <lineage>
        <taxon>Bacteria</taxon>
        <taxon>Pseudomonadati</taxon>
        <taxon>Thermodesulfobacteriota</taxon>
        <taxon>Desulfuromonadia</taxon>
        <taxon>Desulfuromonadales</taxon>
        <taxon>Desulfuromonadaceae</taxon>
        <taxon>Desulfuromonas</taxon>
    </lineage>
</organism>
<keyword evidence="1" id="KW-0489">Methyltransferase</keyword>
<dbReference type="PANTHER" id="PTHR35276:SF1">
    <property type="entry name" value="TRNA (MNM(5)S(2)U34)-METHYLTRANSFERASE, CHLOROPLASTIC"/>
    <property type="match status" value="1"/>
</dbReference>
<dbReference type="RefSeq" id="WP_221249277.1">
    <property type="nucleotide sequence ID" value="NZ_AP024355.1"/>
</dbReference>
<gene>
    <name evidence="1" type="ORF">DESUT3_29520</name>
</gene>
<dbReference type="GO" id="GO:0008168">
    <property type="term" value="F:methyltransferase activity"/>
    <property type="evidence" value="ECO:0007669"/>
    <property type="project" value="UniProtKB-KW"/>
</dbReference>
<keyword evidence="1" id="KW-0808">Transferase</keyword>
<dbReference type="InterPro" id="IPR029063">
    <property type="entry name" value="SAM-dependent_MTases_sf"/>
</dbReference>
<sequence>MSAAKPLTRIVAWSHELLAEVLEPGQAALDLTAGNGHDTLFLARQSGAGGTVLAFDVQEQALAATAERLRLAGISWRPAAPGPLPGAGVYLAHDSHAHLERYQTGALRAVIANLGYLPGGDPTRVTQPATTLAALAPAARRLAVGGRIAVVVYPGHPGGAEEGRAVAGIFGRLPSAHWQVLRLEVANHPRVPYLLVAAKSRAEAPLGADCPDSNC</sequence>
<dbReference type="EMBL" id="AP024355">
    <property type="protein sequence ID" value="BCR05883.1"/>
    <property type="molecule type" value="Genomic_DNA"/>
</dbReference>
<reference evidence="1 2" key="1">
    <citation type="journal article" date="2016" name="C (Basel)">
        <title>Selective Growth of and Electricity Production by Marine Exoelectrogenic Bacteria in Self-Aggregated Hydrogel of Microbially Reduced Graphene Oxide.</title>
        <authorList>
            <person name="Yoshida N."/>
            <person name="Goto Y."/>
            <person name="Miyata Y."/>
        </authorList>
    </citation>
    <scope>NUCLEOTIDE SEQUENCE [LARGE SCALE GENOMIC DNA]</scope>
    <source>
        <strain evidence="1 2">NIT-T3</strain>
    </source>
</reference>
<dbReference type="GO" id="GO:0032259">
    <property type="term" value="P:methylation"/>
    <property type="evidence" value="ECO:0007669"/>
    <property type="project" value="UniProtKB-KW"/>
</dbReference>
<protein>
    <submittedName>
        <fullName evidence="1">rRNA methyltransferase</fullName>
    </submittedName>
</protein>
<evidence type="ECO:0000313" key="2">
    <source>
        <dbReference type="Proteomes" id="UP001319827"/>
    </source>
</evidence>
<dbReference type="SUPFAM" id="SSF53335">
    <property type="entry name" value="S-adenosyl-L-methionine-dependent methyltransferases"/>
    <property type="match status" value="1"/>
</dbReference>
<keyword evidence="2" id="KW-1185">Reference proteome</keyword>
<proteinExistence type="predicted"/>
<name>A0ABN6E0M2_9BACT</name>
<reference evidence="1 2" key="2">
    <citation type="journal article" date="2021" name="Int. J. Syst. Evol. Microbiol.">
        <title>Isolation and Polyphasic Characterization of Desulfuromonas versatilis sp. Nov., an Electrogenic Bacteria Capable of Versatile Metabolism Isolated from a Graphene Oxide-Reducing Enrichment Culture.</title>
        <authorList>
            <person name="Xie L."/>
            <person name="Yoshida N."/>
            <person name="Ishii S."/>
            <person name="Meng L."/>
        </authorList>
    </citation>
    <scope>NUCLEOTIDE SEQUENCE [LARGE SCALE GENOMIC DNA]</scope>
    <source>
        <strain evidence="1 2">NIT-T3</strain>
    </source>
</reference>
<dbReference type="Proteomes" id="UP001319827">
    <property type="component" value="Chromosome"/>
</dbReference>
<dbReference type="InterPro" id="IPR010719">
    <property type="entry name" value="MnmM_MeTrfase"/>
</dbReference>